<dbReference type="PANTHER" id="PTHR45036">
    <property type="entry name" value="METHYLTRANSFERASE LIKE 7B"/>
    <property type="match status" value="1"/>
</dbReference>
<accession>A0A2N3N0Z4</accession>
<comment type="caution">
    <text evidence="2">The sequence shown here is derived from an EMBL/GenBank/DDBJ whole genome shotgun (WGS) entry which is preliminary data.</text>
</comment>
<dbReference type="PANTHER" id="PTHR45036:SF1">
    <property type="entry name" value="METHYLTRANSFERASE LIKE 7A"/>
    <property type="match status" value="1"/>
</dbReference>
<dbReference type="Gene3D" id="3.40.50.150">
    <property type="entry name" value="Vaccinia Virus protein VP39"/>
    <property type="match status" value="1"/>
</dbReference>
<evidence type="ECO:0000313" key="2">
    <source>
        <dbReference type="EMBL" id="PKS06082.1"/>
    </source>
</evidence>
<keyword evidence="1" id="KW-0812">Transmembrane</keyword>
<dbReference type="Pfam" id="PF13489">
    <property type="entry name" value="Methyltransf_23"/>
    <property type="match status" value="1"/>
</dbReference>
<dbReference type="Proteomes" id="UP000233524">
    <property type="component" value="Unassembled WGS sequence"/>
</dbReference>
<dbReference type="STRING" id="41688.A0A2N3N0Z4"/>
<feature type="transmembrane region" description="Helical" evidence="1">
    <location>
        <begin position="17"/>
        <end position="36"/>
    </location>
</feature>
<reference evidence="2 3" key="1">
    <citation type="journal article" date="2017" name="G3 (Bethesda)">
        <title>First Draft Genome Sequence of the Pathogenic Fungus Lomentospora prolificans (Formerly Scedosporium prolificans).</title>
        <authorList>
            <person name="Luo R."/>
            <person name="Zimin A."/>
            <person name="Workman R."/>
            <person name="Fan Y."/>
            <person name="Pertea G."/>
            <person name="Grossman N."/>
            <person name="Wear M.P."/>
            <person name="Jia B."/>
            <person name="Miller H."/>
            <person name="Casadevall A."/>
            <person name="Timp W."/>
            <person name="Zhang S.X."/>
            <person name="Salzberg S.L."/>
        </authorList>
    </citation>
    <scope>NUCLEOTIDE SEQUENCE [LARGE SCALE GENOMIC DNA]</scope>
    <source>
        <strain evidence="2 3">JHH-5317</strain>
    </source>
</reference>
<dbReference type="EMBL" id="NLAX01001139">
    <property type="protein sequence ID" value="PKS06082.1"/>
    <property type="molecule type" value="Genomic_DNA"/>
</dbReference>
<keyword evidence="3" id="KW-1185">Reference proteome</keyword>
<evidence type="ECO:0008006" key="4">
    <source>
        <dbReference type="Google" id="ProtNLM"/>
    </source>
</evidence>
<keyword evidence="1" id="KW-0472">Membrane</keyword>
<dbReference type="SUPFAM" id="SSF53335">
    <property type="entry name" value="S-adenosyl-L-methionine-dependent methyltransferases"/>
    <property type="match status" value="1"/>
</dbReference>
<name>A0A2N3N0Z4_9PEZI</name>
<feature type="non-terminal residue" evidence="2">
    <location>
        <position position="1"/>
    </location>
</feature>
<protein>
    <recommendedName>
        <fullName evidence="4">Methyltransferase type 11 domain-containing protein</fullName>
    </recommendedName>
</protein>
<dbReference type="InterPro" id="IPR029063">
    <property type="entry name" value="SAM-dependent_MTases_sf"/>
</dbReference>
<dbReference type="AlphaFoldDB" id="A0A2N3N0Z4"/>
<evidence type="ECO:0000256" key="1">
    <source>
        <dbReference type="SAM" id="Phobius"/>
    </source>
</evidence>
<organism evidence="2 3">
    <name type="scientific">Lomentospora prolificans</name>
    <dbReference type="NCBI Taxonomy" id="41688"/>
    <lineage>
        <taxon>Eukaryota</taxon>
        <taxon>Fungi</taxon>
        <taxon>Dikarya</taxon>
        <taxon>Ascomycota</taxon>
        <taxon>Pezizomycotina</taxon>
        <taxon>Sordariomycetes</taxon>
        <taxon>Hypocreomycetidae</taxon>
        <taxon>Microascales</taxon>
        <taxon>Microascaceae</taxon>
        <taxon>Lomentospora</taxon>
    </lineage>
</organism>
<dbReference type="VEuPathDB" id="FungiDB:jhhlp_007916"/>
<dbReference type="InParanoid" id="A0A2N3N0Z4"/>
<dbReference type="OrthoDB" id="540004at2759"/>
<proteinExistence type="predicted"/>
<dbReference type="CDD" id="cd02440">
    <property type="entry name" value="AdoMet_MTases"/>
    <property type="match status" value="1"/>
</dbReference>
<keyword evidence="1" id="KW-1133">Transmembrane helix</keyword>
<dbReference type="InterPro" id="IPR052356">
    <property type="entry name" value="Thiol_S-MT"/>
</dbReference>
<evidence type="ECO:0000313" key="3">
    <source>
        <dbReference type="Proteomes" id="UP000233524"/>
    </source>
</evidence>
<gene>
    <name evidence="2" type="ORF">jhhlp_007916</name>
</gene>
<sequence>DISSESNTMFTEILAPWKYIAISTYFLFYTILKLILAADFRTLFSRDSFNDAWFGNFWAYNGPMVKADAEPKILPLLQGRIRHGKIHDEPQVAPVSGKILEIGAGSGMWADVLATVTKDAKGPLKIYGVEPNVYSAAALKQRTQDVGLGDVYEVLPVGIEKLTETNCDITPGSVDCIVTIQCLCSIPEPEKNARLLYNYLKKGGRWYVYEHVKAENGFVIPWFQELTNKVWTRFMSTCNLCRPTAKILSGLGEWEDFSLSAPIDQSPYDPIPRVMGVLTK</sequence>